<evidence type="ECO:0000256" key="1">
    <source>
        <dbReference type="ARBA" id="ARBA00022723"/>
    </source>
</evidence>
<evidence type="ECO:0000256" key="2">
    <source>
        <dbReference type="ARBA" id="ARBA00022833"/>
    </source>
</evidence>
<dbReference type="GO" id="GO:0046872">
    <property type="term" value="F:metal ion binding"/>
    <property type="evidence" value="ECO:0007669"/>
    <property type="project" value="UniProtKB-KW"/>
</dbReference>
<feature type="compositionally biased region" description="Basic and acidic residues" evidence="5">
    <location>
        <begin position="1"/>
        <end position="16"/>
    </location>
</feature>
<keyword evidence="2 4" id="KW-0862">Zinc</keyword>
<accession>A0A8J4TYX6</accession>
<evidence type="ECO:0000256" key="3">
    <source>
        <dbReference type="ARBA" id="ARBA00023038"/>
    </source>
</evidence>
<dbReference type="PANTHER" id="PTHR24206">
    <property type="entry name" value="OS06G0237300 PROTEIN"/>
    <property type="match status" value="1"/>
</dbReference>
<keyword evidence="3 4" id="KW-0440">LIM domain</keyword>
<evidence type="ECO:0000259" key="6">
    <source>
        <dbReference type="PROSITE" id="PS50023"/>
    </source>
</evidence>
<feature type="compositionally biased region" description="Pro residues" evidence="5">
    <location>
        <begin position="49"/>
        <end position="58"/>
    </location>
</feature>
<keyword evidence="1 4" id="KW-0479">Metal-binding</keyword>
<dbReference type="Proteomes" id="UP000727407">
    <property type="component" value="Unassembled WGS sequence"/>
</dbReference>
<dbReference type="PROSITE" id="PS00478">
    <property type="entry name" value="LIM_DOMAIN_1"/>
    <property type="match status" value="1"/>
</dbReference>
<dbReference type="PROSITE" id="PS50023">
    <property type="entry name" value="LIM_DOMAIN_2"/>
    <property type="match status" value="1"/>
</dbReference>
<dbReference type="SUPFAM" id="SSF57716">
    <property type="entry name" value="Glucocorticoid receptor-like (DNA-binding domain)"/>
    <property type="match status" value="1"/>
</dbReference>
<name>A0A8J4TYX6_CLAMG</name>
<feature type="domain" description="LIM zinc-binding" evidence="6">
    <location>
        <begin position="292"/>
        <end position="328"/>
    </location>
</feature>
<reference evidence="7" key="1">
    <citation type="submission" date="2020-07" db="EMBL/GenBank/DDBJ databases">
        <title>Clarias magur genome sequencing, assembly and annotation.</title>
        <authorList>
            <person name="Kushwaha B."/>
            <person name="Kumar R."/>
            <person name="Das P."/>
            <person name="Joshi C.G."/>
            <person name="Kumar D."/>
            <person name="Nagpure N.S."/>
            <person name="Pandey M."/>
            <person name="Agarwal S."/>
            <person name="Srivastava S."/>
            <person name="Singh M."/>
            <person name="Sahoo L."/>
            <person name="Jayasankar P."/>
            <person name="Meher P.K."/>
            <person name="Koringa P.G."/>
            <person name="Iquebal M.A."/>
            <person name="Das S.P."/>
            <person name="Bit A."/>
            <person name="Patnaik S."/>
            <person name="Patel N."/>
            <person name="Shah T.M."/>
            <person name="Hinsu A."/>
            <person name="Jena J.K."/>
        </authorList>
    </citation>
    <scope>NUCLEOTIDE SEQUENCE</scope>
    <source>
        <strain evidence="7">CIFAMagur01</strain>
        <tissue evidence="7">Testis</tissue>
    </source>
</reference>
<dbReference type="OrthoDB" id="6129702at2759"/>
<feature type="non-terminal residue" evidence="7">
    <location>
        <position position="1"/>
    </location>
</feature>
<evidence type="ECO:0000313" key="7">
    <source>
        <dbReference type="EMBL" id="KAF5901084.1"/>
    </source>
</evidence>
<feature type="region of interest" description="Disordered" evidence="5">
    <location>
        <begin position="1"/>
        <end position="82"/>
    </location>
</feature>
<dbReference type="InterPro" id="IPR001781">
    <property type="entry name" value="Znf_LIM"/>
</dbReference>
<protein>
    <submittedName>
        <fullName evidence="7">LIM domain and actin-binding protein 1-like isoform X2</fullName>
    </submittedName>
</protein>
<evidence type="ECO:0000256" key="4">
    <source>
        <dbReference type="PROSITE-ProRule" id="PRU00125"/>
    </source>
</evidence>
<organism evidence="7 8">
    <name type="scientific">Clarias magur</name>
    <name type="common">Asian catfish</name>
    <name type="synonym">Macropteronotus magur</name>
    <dbReference type="NCBI Taxonomy" id="1594786"/>
    <lineage>
        <taxon>Eukaryota</taxon>
        <taxon>Metazoa</taxon>
        <taxon>Chordata</taxon>
        <taxon>Craniata</taxon>
        <taxon>Vertebrata</taxon>
        <taxon>Euteleostomi</taxon>
        <taxon>Actinopterygii</taxon>
        <taxon>Neopterygii</taxon>
        <taxon>Teleostei</taxon>
        <taxon>Ostariophysi</taxon>
        <taxon>Siluriformes</taxon>
        <taxon>Clariidae</taxon>
        <taxon>Clarias</taxon>
    </lineage>
</organism>
<keyword evidence="8" id="KW-1185">Reference proteome</keyword>
<gene>
    <name evidence="7" type="ORF">DAT39_009231</name>
</gene>
<dbReference type="AlphaFoldDB" id="A0A8J4TYX6"/>
<feature type="non-terminal residue" evidence="7">
    <location>
        <position position="328"/>
    </location>
</feature>
<evidence type="ECO:0000256" key="5">
    <source>
        <dbReference type="SAM" id="MobiDB-lite"/>
    </source>
</evidence>
<proteinExistence type="predicted"/>
<evidence type="ECO:0000313" key="8">
    <source>
        <dbReference type="Proteomes" id="UP000727407"/>
    </source>
</evidence>
<dbReference type="Gene3D" id="2.10.110.10">
    <property type="entry name" value="Cysteine Rich Protein"/>
    <property type="match status" value="1"/>
</dbReference>
<sequence>YQKAAEEANADKKKTPMESLPSAVRSGNLSMLKQRWEEKRQNTRSVSTPAPPVEPRPPARSHSLRPVRVQEEKKGDSEEMMEMKQEIELEMKQEIKLETVKEMKQEMKLEMKQEMKQEMVVGLEKNVEKEQKKEAEVISPTSSEKPSVALNSLKMMFEKGEPKVRRTNSTSEDSDIRPVDRGLISLERSKSLRNRMAKYQAAVSKQDSRGPQLVSTPAEIEIKSSALDVNENTSLSDGEQSGKEHSALELTNTTPNGVLADTGILGISASEPETTNAPKFVRGQKFRGSVRETCVACQKTVYPLEKLVANQQTFHNACFRCTHCSTKL</sequence>
<dbReference type="EMBL" id="QNUK01000120">
    <property type="protein sequence ID" value="KAF5901084.1"/>
    <property type="molecule type" value="Genomic_DNA"/>
</dbReference>
<comment type="caution">
    <text evidence="7">The sequence shown here is derived from an EMBL/GenBank/DDBJ whole genome shotgun (WGS) entry which is preliminary data.</text>
</comment>
<feature type="compositionally biased region" description="Basic and acidic residues" evidence="5">
    <location>
        <begin position="68"/>
        <end position="82"/>
    </location>
</feature>
<dbReference type="Pfam" id="PF00412">
    <property type="entry name" value="LIM"/>
    <property type="match status" value="1"/>
</dbReference>